<dbReference type="VEuPathDB" id="TriTrypDB:BSAL_11010"/>
<feature type="transmembrane region" description="Helical" evidence="2">
    <location>
        <begin position="21"/>
        <end position="42"/>
    </location>
</feature>
<proteinExistence type="predicted"/>
<name>A0A0S4J839_BODSA</name>
<gene>
    <name evidence="3" type="ORF">BSAL_11010</name>
</gene>
<evidence type="ECO:0000313" key="4">
    <source>
        <dbReference type="Proteomes" id="UP000051952"/>
    </source>
</evidence>
<evidence type="ECO:0000313" key="3">
    <source>
        <dbReference type="EMBL" id="CUG87597.1"/>
    </source>
</evidence>
<organism evidence="3 4">
    <name type="scientific">Bodo saltans</name>
    <name type="common">Flagellated protozoan</name>
    <dbReference type="NCBI Taxonomy" id="75058"/>
    <lineage>
        <taxon>Eukaryota</taxon>
        <taxon>Discoba</taxon>
        <taxon>Euglenozoa</taxon>
        <taxon>Kinetoplastea</taxon>
        <taxon>Metakinetoplastina</taxon>
        <taxon>Eubodonida</taxon>
        <taxon>Bodonidae</taxon>
        <taxon>Bodo</taxon>
    </lineage>
</organism>
<keyword evidence="2" id="KW-0472">Membrane</keyword>
<feature type="region of interest" description="Disordered" evidence="1">
    <location>
        <begin position="98"/>
        <end position="130"/>
    </location>
</feature>
<dbReference type="EMBL" id="CYKH01001550">
    <property type="protein sequence ID" value="CUG87597.1"/>
    <property type="molecule type" value="Genomic_DNA"/>
</dbReference>
<keyword evidence="4" id="KW-1185">Reference proteome</keyword>
<protein>
    <submittedName>
        <fullName evidence="3">Membrane-associated protein, putative</fullName>
    </submittedName>
</protein>
<evidence type="ECO:0000256" key="1">
    <source>
        <dbReference type="SAM" id="MobiDB-lite"/>
    </source>
</evidence>
<accession>A0A0S4J839</accession>
<keyword evidence="2" id="KW-0812">Transmembrane</keyword>
<reference evidence="4" key="1">
    <citation type="submission" date="2015-09" db="EMBL/GenBank/DDBJ databases">
        <authorList>
            <consortium name="Pathogen Informatics"/>
        </authorList>
    </citation>
    <scope>NUCLEOTIDE SEQUENCE [LARGE SCALE GENOMIC DNA]</scope>
    <source>
        <strain evidence="4">Lake Konstanz</strain>
    </source>
</reference>
<evidence type="ECO:0000256" key="2">
    <source>
        <dbReference type="SAM" id="Phobius"/>
    </source>
</evidence>
<dbReference type="Proteomes" id="UP000051952">
    <property type="component" value="Unassembled WGS sequence"/>
</dbReference>
<sequence>MKQVHNCVSTRRRRGLVAMTGAAMLLFIIVMFAEEVLSPFAWMPTSSSSSSLASAPSTPLVVVPPSAADVEAAGGTIASIGGKLGGWYAPAAVSKVSKKQQLPTTRTTKQKAEKSPLRCTTDWEGPPRNESYFWEDPGKDRYTTSGCPLLQKKIRCTGERHRALVLYMIQTKDNPHDVQQEMWNLNHFIRFGVYGAHESTAMFERVDYVFTRMRPSASAVTSVQLCGQKANIKMMWVPDGPCDLCAHGRVIDLLGGAEKVMKKYQFLLMSNAGSRGPLQHQDAPQWIDIFAMGGQTSWTEHTPPLMVGPSIKPYPIHAESHVIGISTKLLLKHMHFLRVHCKGTKLQCITNGEHRAGPAWMLNGGWIHGLSRNITIRNHTLEAKPYQLLNNKYKVRQPLREFYDVCAAMFAKHGGSFMNSTMLKDRTAAHTAQLTMHQSPQRQLGGGDTFRNLLGVCDLLEL</sequence>
<keyword evidence="2" id="KW-1133">Transmembrane helix</keyword>
<dbReference type="AlphaFoldDB" id="A0A0S4J839"/>